<evidence type="ECO:0000256" key="5">
    <source>
        <dbReference type="PIRSR" id="PIRSR602157-2"/>
    </source>
</evidence>
<evidence type="ECO:0000256" key="3">
    <source>
        <dbReference type="ARBA" id="ARBA00022729"/>
    </source>
</evidence>
<feature type="disulfide bond" evidence="5">
    <location>
        <begin position="52"/>
        <end position="91"/>
    </location>
</feature>
<dbReference type="AlphaFoldDB" id="A0AAV2BZ03"/>
<dbReference type="GO" id="GO:0031419">
    <property type="term" value="F:cobalamin binding"/>
    <property type="evidence" value="ECO:0007669"/>
    <property type="project" value="InterPro"/>
</dbReference>
<keyword evidence="7" id="KW-1185">Reference proteome</keyword>
<keyword evidence="3" id="KW-0732">Signal</keyword>
<comment type="caution">
    <text evidence="6">The sequence shown here is derived from an EMBL/GenBank/DDBJ whole genome shotgun (WGS) entry which is preliminary data.</text>
</comment>
<dbReference type="Proteomes" id="UP001497382">
    <property type="component" value="Unassembled WGS sequence"/>
</dbReference>
<protein>
    <submittedName>
        <fullName evidence="6">Uncharacterized protein</fullName>
    </submittedName>
</protein>
<dbReference type="PANTHER" id="PTHR10559:SF18">
    <property type="entry name" value="TRANSCOBALAMIN II"/>
    <property type="match status" value="1"/>
</dbReference>
<reference evidence="6 7" key="1">
    <citation type="submission" date="2024-04" db="EMBL/GenBank/DDBJ databases">
        <authorList>
            <person name="Rising A."/>
            <person name="Reimegard J."/>
            <person name="Sonavane S."/>
            <person name="Akerstrom W."/>
            <person name="Nylinder S."/>
            <person name="Hedman E."/>
            <person name="Kallberg Y."/>
        </authorList>
    </citation>
    <scope>NUCLEOTIDE SEQUENCE [LARGE SCALE GENOMIC DNA]</scope>
</reference>
<dbReference type="EMBL" id="CAXIEN010000566">
    <property type="protein sequence ID" value="CAL1300604.1"/>
    <property type="molecule type" value="Genomic_DNA"/>
</dbReference>
<feature type="binding site" evidence="4">
    <location>
        <position position="80"/>
    </location>
    <ligand>
        <name>cyanocob(III)alamin</name>
        <dbReference type="ChEBI" id="CHEBI:17439"/>
    </ligand>
</feature>
<proteinExistence type="predicted"/>
<dbReference type="Gene3D" id="2.170.130.30">
    <property type="match status" value="1"/>
</dbReference>
<dbReference type="GO" id="GO:0015889">
    <property type="term" value="P:cobalamin transport"/>
    <property type="evidence" value="ECO:0007669"/>
    <property type="project" value="InterPro"/>
</dbReference>
<evidence type="ECO:0000313" key="7">
    <source>
        <dbReference type="Proteomes" id="UP001497382"/>
    </source>
</evidence>
<dbReference type="PANTHER" id="PTHR10559">
    <property type="entry name" value="TRANSCOBALAMIN-1/GASTRIC INTRINSIC FACTOR"/>
    <property type="match status" value="1"/>
</dbReference>
<evidence type="ECO:0000256" key="2">
    <source>
        <dbReference type="ARBA" id="ARBA00022525"/>
    </source>
</evidence>
<organism evidence="6 7">
    <name type="scientific">Larinioides sclopetarius</name>
    <dbReference type="NCBI Taxonomy" id="280406"/>
    <lineage>
        <taxon>Eukaryota</taxon>
        <taxon>Metazoa</taxon>
        <taxon>Ecdysozoa</taxon>
        <taxon>Arthropoda</taxon>
        <taxon>Chelicerata</taxon>
        <taxon>Arachnida</taxon>
        <taxon>Araneae</taxon>
        <taxon>Araneomorphae</taxon>
        <taxon>Entelegynae</taxon>
        <taxon>Araneoidea</taxon>
        <taxon>Araneidae</taxon>
        <taxon>Larinioides</taxon>
    </lineage>
</organism>
<keyword evidence="4" id="KW-0170">Cobalt</keyword>
<comment type="subcellular location">
    <subcellularLocation>
        <location evidence="1">Secreted</location>
    </subcellularLocation>
</comment>
<dbReference type="GO" id="GO:0005615">
    <property type="term" value="C:extracellular space"/>
    <property type="evidence" value="ECO:0007669"/>
    <property type="project" value="TreeGrafter"/>
</dbReference>
<dbReference type="InterPro" id="IPR051588">
    <property type="entry name" value="Cobalamin_Transport"/>
</dbReference>
<dbReference type="Gene3D" id="1.50.10.20">
    <property type="match status" value="1"/>
</dbReference>
<gene>
    <name evidence="6" type="ORF">LARSCL_LOCUS22026</name>
</gene>
<dbReference type="InterPro" id="IPR002157">
    <property type="entry name" value="Cbl-bd_prot"/>
</dbReference>
<accession>A0AAV2BZ03</accession>
<feature type="binding site" evidence="4">
    <location>
        <position position="124"/>
    </location>
    <ligand>
        <name>cyanocob(III)alamin</name>
        <dbReference type="ChEBI" id="CHEBI:17439"/>
    </ligand>
</feature>
<sequence>MSSQELALYIHALLVACVDPRDFYGHDLVQELRKRVETGGNYSNPFLILVLCNAGEAMTVRDVERVTIAYDSQHRPLWTDFQALASMALSCISSHSDVPVDNGTLESMLQDLKQRQFRNGTVENYRTTALVTQALFINDSYKTDFDLDSARKVLSDHHNEKKSVLNAYYVLPALHGKSLLDVSSKHCSKEPVEEDEIVQKLLDVHGETMTVRFSVWMGDEVNQARSWRVKMYLNSTIYDVIETVDKVVNKRKVEYDVVYGKPFVTAWNGKQDDPEMGTFWFVYLKTGGDPKIVDESPVDVNLSQNQEIILWYKRGPWSSQSLIQKAAKLS</sequence>
<dbReference type="Pfam" id="PF01122">
    <property type="entry name" value="Cobalamin_bind"/>
    <property type="match status" value="1"/>
</dbReference>
<keyword evidence="5" id="KW-1015">Disulfide bond</keyword>
<evidence type="ECO:0000256" key="4">
    <source>
        <dbReference type="PIRSR" id="PIRSR602157-1"/>
    </source>
</evidence>
<keyword evidence="2" id="KW-0964">Secreted</keyword>
<evidence type="ECO:0000256" key="1">
    <source>
        <dbReference type="ARBA" id="ARBA00004613"/>
    </source>
</evidence>
<name>A0AAV2BZ03_9ARAC</name>
<evidence type="ECO:0000313" key="6">
    <source>
        <dbReference type="EMBL" id="CAL1300604.1"/>
    </source>
</evidence>